<evidence type="ECO:0000313" key="2">
    <source>
        <dbReference type="Proteomes" id="UP000051647"/>
    </source>
</evidence>
<keyword evidence="2" id="KW-1185">Reference proteome</keyword>
<accession>A0A0R1SM65</accession>
<dbReference type="InterPro" id="IPR042173">
    <property type="entry name" value="RNase_J_2"/>
</dbReference>
<evidence type="ECO:0000313" key="1">
    <source>
        <dbReference type="EMBL" id="KRL66043.1"/>
    </source>
</evidence>
<keyword evidence="1" id="KW-0540">Nuclease</keyword>
<dbReference type="PATRIC" id="fig|1423815.3.peg.1142"/>
<dbReference type="AlphaFoldDB" id="A0A0R1SM65"/>
<keyword evidence="1" id="KW-0378">Hydrolase</keyword>
<proteinExistence type="predicted"/>
<dbReference type="SUPFAM" id="SSF56281">
    <property type="entry name" value="Metallo-hydrolase/oxidoreductase"/>
    <property type="match status" value="1"/>
</dbReference>
<dbReference type="eggNOG" id="COG0595">
    <property type="taxonomic scope" value="Bacteria"/>
</dbReference>
<dbReference type="Proteomes" id="UP000051647">
    <property type="component" value="Unassembled WGS sequence"/>
</dbReference>
<dbReference type="EMBL" id="AZFA01000022">
    <property type="protein sequence ID" value="KRL66043.1"/>
    <property type="molecule type" value="Genomic_DNA"/>
</dbReference>
<dbReference type="Gene3D" id="3.60.15.10">
    <property type="entry name" value="Ribonuclease Z/Hydroxyacylglutathione hydrolase-like"/>
    <property type="match status" value="1"/>
</dbReference>
<dbReference type="InterPro" id="IPR036866">
    <property type="entry name" value="RibonucZ/Hydroxyglut_hydro"/>
</dbReference>
<protein>
    <submittedName>
        <fullName evidence="1">Exonuclease of the beta-lactamase fold protein</fullName>
    </submittedName>
</protein>
<sequence length="417" mass="47749">MINGEIMTTVKFLNGSRDILGNIVEIHTKTSRVIVDFGMMGRYKKDRVDSLLKSQILPDLPDLFTKKSSKYQQQAIVLTHFGMENLNAALYLQSDIKIYVPAYGLKLYQTLVENDLIQPLDAQLLELPDKLTIGDLTVKGFASDSDVFGVQSLLISDGPHNFGVSGDVRVNGPHRDEVYKWIRKFHKKELELFLFDATSYSFSKHCQLFAVDEYTLRKQFADLVVQRRDLMVINLDIFNVDRVVRLVKKAHHLDRKMVLEEAFAKVVKEFFPDLKLIVLAESRANKKAVSNDFEIVSLKDIKQTPKKYVLQNSFGNISFLKKLPSGLYLHSNGFPEISSDRDYDCLRNVLKKHAFQYIDFSASGHANKQDLVFLVDAVKAKKTVPWHSYHPELAISAIKDLPTKFVLPKLDKKLYFK</sequence>
<name>A0A0R1SM65_9LACO</name>
<reference evidence="1 2" key="1">
    <citation type="journal article" date="2015" name="Genome Announc.">
        <title>Expanding the biotechnology potential of lactobacilli through comparative genomics of 213 strains and associated genera.</title>
        <authorList>
            <person name="Sun Z."/>
            <person name="Harris H.M."/>
            <person name="McCann A."/>
            <person name="Guo C."/>
            <person name="Argimon S."/>
            <person name="Zhang W."/>
            <person name="Yang X."/>
            <person name="Jeffery I.B."/>
            <person name="Cooney J.C."/>
            <person name="Kagawa T.F."/>
            <person name="Liu W."/>
            <person name="Song Y."/>
            <person name="Salvetti E."/>
            <person name="Wrobel A."/>
            <person name="Rasinkangas P."/>
            <person name="Parkhill J."/>
            <person name="Rea M.C."/>
            <person name="O'Sullivan O."/>
            <person name="Ritari J."/>
            <person name="Douillard F.P."/>
            <person name="Paul Ross R."/>
            <person name="Yang R."/>
            <person name="Briner A.E."/>
            <person name="Felis G.E."/>
            <person name="de Vos W.M."/>
            <person name="Barrangou R."/>
            <person name="Klaenhammer T.R."/>
            <person name="Caufield P.W."/>
            <person name="Cui Y."/>
            <person name="Zhang H."/>
            <person name="O'Toole P.W."/>
        </authorList>
    </citation>
    <scope>NUCLEOTIDE SEQUENCE [LARGE SCALE GENOMIC DNA]</scope>
    <source>
        <strain evidence="1 2">DSM 14857</strain>
    </source>
</reference>
<dbReference type="Gene3D" id="3.40.50.10710">
    <property type="entry name" value="Metallo-hydrolase/oxidoreductase"/>
    <property type="match status" value="1"/>
</dbReference>
<keyword evidence="1" id="KW-0269">Exonuclease</keyword>
<dbReference type="GO" id="GO:0004527">
    <property type="term" value="F:exonuclease activity"/>
    <property type="evidence" value="ECO:0007669"/>
    <property type="project" value="UniProtKB-KW"/>
</dbReference>
<dbReference type="STRING" id="1423815.FC27_GL001117"/>
<organism evidence="1 2">
    <name type="scientific">Companilactobacillus versmoldensis DSM 14857 = KCTC 3814</name>
    <dbReference type="NCBI Taxonomy" id="1423815"/>
    <lineage>
        <taxon>Bacteria</taxon>
        <taxon>Bacillati</taxon>
        <taxon>Bacillota</taxon>
        <taxon>Bacilli</taxon>
        <taxon>Lactobacillales</taxon>
        <taxon>Lactobacillaceae</taxon>
        <taxon>Companilactobacillus</taxon>
    </lineage>
</organism>
<comment type="caution">
    <text evidence="1">The sequence shown here is derived from an EMBL/GenBank/DDBJ whole genome shotgun (WGS) entry which is preliminary data.</text>
</comment>
<gene>
    <name evidence="1" type="ORF">FC27_GL001117</name>
</gene>